<name>A0ABR6IVX3_9HYPH</name>
<accession>A0ABR6IVX3</accession>
<keyword evidence="3" id="KW-1185">Reference proteome</keyword>
<evidence type="ECO:0000313" key="2">
    <source>
        <dbReference type="EMBL" id="MBB4231913.1"/>
    </source>
</evidence>
<comment type="caution">
    <text evidence="2">The sequence shown here is derived from an EMBL/GenBank/DDBJ whole genome shotgun (WGS) entry which is preliminary data.</text>
</comment>
<dbReference type="Proteomes" id="UP000551353">
    <property type="component" value="Unassembled WGS sequence"/>
</dbReference>
<organism evidence="2 3">
    <name type="scientific">Rhizobium mongolense</name>
    <dbReference type="NCBI Taxonomy" id="57676"/>
    <lineage>
        <taxon>Bacteria</taxon>
        <taxon>Pseudomonadati</taxon>
        <taxon>Pseudomonadota</taxon>
        <taxon>Alphaproteobacteria</taxon>
        <taxon>Hyphomicrobiales</taxon>
        <taxon>Rhizobiaceae</taxon>
        <taxon>Rhizobium/Agrobacterium group</taxon>
        <taxon>Rhizobium</taxon>
    </lineage>
</organism>
<reference evidence="2 3" key="1">
    <citation type="submission" date="2020-08" db="EMBL/GenBank/DDBJ databases">
        <title>Genomic Encyclopedia of Type Strains, Phase IV (KMG-V): Genome sequencing to study the core and pangenomes of soil and plant-associated prokaryotes.</title>
        <authorList>
            <person name="Whitman W."/>
        </authorList>
    </citation>
    <scope>NUCLEOTIDE SEQUENCE [LARGE SCALE GENOMIC DNA]</scope>
    <source>
        <strain evidence="2 3">SEMIA 4087</strain>
    </source>
</reference>
<proteinExistence type="predicted"/>
<protein>
    <submittedName>
        <fullName evidence="2">Uncharacterized protein</fullName>
    </submittedName>
</protein>
<evidence type="ECO:0000256" key="1">
    <source>
        <dbReference type="SAM" id="MobiDB-lite"/>
    </source>
</evidence>
<sequence length="162" mass="16969">MPFVDAGVEAPAKDNCPAVAKTDWDGIPFSPTDGHIVDQAGHHANIAYVVKVTRAHTAQQAITTYLDDRRGKNASIVGGLGPLTDAWKAGSKQTTTITEVAADATTVKYDDKGNNRGLGSKADENPKMAANPDLGLAVDLINAASGDGSTEPTKRNFKNARP</sequence>
<gene>
    <name evidence="2" type="ORF">GGD56_005805</name>
</gene>
<evidence type="ECO:0000313" key="3">
    <source>
        <dbReference type="Proteomes" id="UP000551353"/>
    </source>
</evidence>
<feature type="region of interest" description="Disordered" evidence="1">
    <location>
        <begin position="143"/>
        <end position="162"/>
    </location>
</feature>
<dbReference type="EMBL" id="JACIFX010000009">
    <property type="protein sequence ID" value="MBB4231913.1"/>
    <property type="molecule type" value="Genomic_DNA"/>
</dbReference>
<feature type="region of interest" description="Disordered" evidence="1">
    <location>
        <begin position="111"/>
        <end position="130"/>
    </location>
</feature>